<dbReference type="Gene3D" id="3.40.50.1000">
    <property type="entry name" value="HAD superfamily/HAD-like"/>
    <property type="match status" value="1"/>
</dbReference>
<dbReference type="InterPro" id="IPR023214">
    <property type="entry name" value="HAD_sf"/>
</dbReference>
<dbReference type="InterPro" id="IPR006439">
    <property type="entry name" value="HAD-SF_hydro_IA"/>
</dbReference>
<dbReference type="SFLD" id="SFLDG01129">
    <property type="entry name" value="C1.5:_HAD__Beta-PGM__Phosphata"/>
    <property type="match status" value="1"/>
</dbReference>
<name>A0AAE9Y4L9_9ACTN</name>
<sequence>MSADRRFDAVVFDLSGVVITSAFDAIADIVTGAESREAALALLLGPYDEDTDHLWHQVERGEVPITDWVAWVGEEAAAAGVTIDWEAFGGMMGRLTVHDVVVDRVRSLRDEGYRTALCTNNVKEGSQSWRELVPAEDLFDAVVDSSAVGLRKPDPRIYLHTLGLLGVTDPARAVFLDDHPGNVAGAERAGLTGLLVADPVEAVAALDALLVAG</sequence>
<reference evidence="1" key="1">
    <citation type="submission" date="2023-01" db="EMBL/GenBank/DDBJ databases">
        <title>The diversity of Class Acidimicrobiia in South China Sea sediment environments and the proposal of Iamia marina sp. nov., a novel species of the genus Iamia.</title>
        <authorList>
            <person name="He Y."/>
            <person name="Tian X."/>
        </authorList>
    </citation>
    <scope>NUCLEOTIDE SEQUENCE</scope>
    <source>
        <strain evidence="1">DSM 19957</strain>
    </source>
</reference>
<dbReference type="InterPro" id="IPR036412">
    <property type="entry name" value="HAD-like_sf"/>
</dbReference>
<dbReference type="NCBIfam" id="TIGR01509">
    <property type="entry name" value="HAD-SF-IA-v3"/>
    <property type="match status" value="1"/>
</dbReference>
<keyword evidence="2" id="KW-1185">Reference proteome</keyword>
<accession>A0AAE9Y4L9</accession>
<dbReference type="AlphaFoldDB" id="A0AAE9Y4L9"/>
<gene>
    <name evidence="1" type="ORF">PO878_18620</name>
</gene>
<dbReference type="RefSeq" id="WP_272736038.1">
    <property type="nucleotide sequence ID" value="NZ_CP116942.1"/>
</dbReference>
<evidence type="ECO:0000313" key="2">
    <source>
        <dbReference type="Proteomes" id="UP001216390"/>
    </source>
</evidence>
<dbReference type="Gene3D" id="1.10.150.240">
    <property type="entry name" value="Putative phosphatase, domain 2"/>
    <property type="match status" value="1"/>
</dbReference>
<dbReference type="PANTHER" id="PTHR47829">
    <property type="entry name" value="HYDROLASE, PUTATIVE (AFU_ORTHOLOGUE AFUA_1G12880)-RELATED"/>
    <property type="match status" value="1"/>
</dbReference>
<evidence type="ECO:0000313" key="1">
    <source>
        <dbReference type="EMBL" id="WCO66515.1"/>
    </source>
</evidence>
<dbReference type="PRINTS" id="PR00413">
    <property type="entry name" value="HADHALOGNASE"/>
</dbReference>
<dbReference type="GO" id="GO:0016787">
    <property type="term" value="F:hydrolase activity"/>
    <property type="evidence" value="ECO:0007669"/>
    <property type="project" value="UniProtKB-KW"/>
</dbReference>
<dbReference type="KEGG" id="ima:PO878_18620"/>
<dbReference type="PANTHER" id="PTHR47829:SF1">
    <property type="entry name" value="HAD FAMILY PHOSPHATASE"/>
    <property type="match status" value="1"/>
</dbReference>
<dbReference type="InterPro" id="IPR023198">
    <property type="entry name" value="PGP-like_dom2"/>
</dbReference>
<dbReference type="EMBL" id="CP116942">
    <property type="protein sequence ID" value="WCO66515.1"/>
    <property type="molecule type" value="Genomic_DNA"/>
</dbReference>
<keyword evidence="1" id="KW-0378">Hydrolase</keyword>
<dbReference type="Pfam" id="PF00702">
    <property type="entry name" value="Hydrolase"/>
    <property type="match status" value="1"/>
</dbReference>
<protein>
    <submittedName>
        <fullName evidence="1">HAD-IA family hydrolase</fullName>
    </submittedName>
</protein>
<dbReference type="SUPFAM" id="SSF56784">
    <property type="entry name" value="HAD-like"/>
    <property type="match status" value="1"/>
</dbReference>
<dbReference type="Proteomes" id="UP001216390">
    <property type="component" value="Chromosome"/>
</dbReference>
<proteinExistence type="predicted"/>
<organism evidence="1 2">
    <name type="scientific">Iamia majanohamensis</name>
    <dbReference type="NCBI Taxonomy" id="467976"/>
    <lineage>
        <taxon>Bacteria</taxon>
        <taxon>Bacillati</taxon>
        <taxon>Actinomycetota</taxon>
        <taxon>Acidimicrobiia</taxon>
        <taxon>Acidimicrobiales</taxon>
        <taxon>Iamiaceae</taxon>
        <taxon>Iamia</taxon>
    </lineage>
</organism>
<dbReference type="InterPro" id="IPR052898">
    <property type="entry name" value="ACAD10-like"/>
</dbReference>
<dbReference type="SFLD" id="SFLDS00003">
    <property type="entry name" value="Haloacid_Dehalogenase"/>
    <property type="match status" value="1"/>
</dbReference>